<name>A0A4Z2HIW2_9TELE</name>
<keyword evidence="3" id="KW-1185">Reference proteome</keyword>
<dbReference type="Proteomes" id="UP000314294">
    <property type="component" value="Unassembled WGS sequence"/>
</dbReference>
<comment type="caution">
    <text evidence="2">The sequence shown here is derived from an EMBL/GenBank/DDBJ whole genome shotgun (WGS) entry which is preliminary data.</text>
</comment>
<feature type="compositionally biased region" description="Polar residues" evidence="1">
    <location>
        <begin position="111"/>
        <end position="131"/>
    </location>
</feature>
<proteinExistence type="predicted"/>
<feature type="compositionally biased region" description="Basic and acidic residues" evidence="1">
    <location>
        <begin position="89"/>
        <end position="110"/>
    </location>
</feature>
<protein>
    <submittedName>
        <fullName evidence="2">Uncharacterized protein</fullName>
    </submittedName>
</protein>
<organism evidence="2 3">
    <name type="scientific">Liparis tanakae</name>
    <name type="common">Tanaka's snailfish</name>
    <dbReference type="NCBI Taxonomy" id="230148"/>
    <lineage>
        <taxon>Eukaryota</taxon>
        <taxon>Metazoa</taxon>
        <taxon>Chordata</taxon>
        <taxon>Craniata</taxon>
        <taxon>Vertebrata</taxon>
        <taxon>Euteleostomi</taxon>
        <taxon>Actinopterygii</taxon>
        <taxon>Neopterygii</taxon>
        <taxon>Teleostei</taxon>
        <taxon>Neoteleostei</taxon>
        <taxon>Acanthomorphata</taxon>
        <taxon>Eupercaria</taxon>
        <taxon>Perciformes</taxon>
        <taxon>Cottioidei</taxon>
        <taxon>Cottales</taxon>
        <taxon>Liparidae</taxon>
        <taxon>Liparis</taxon>
    </lineage>
</organism>
<evidence type="ECO:0000256" key="1">
    <source>
        <dbReference type="SAM" id="MobiDB-lite"/>
    </source>
</evidence>
<dbReference type="AlphaFoldDB" id="A0A4Z2HIW2"/>
<accession>A0A4Z2HIW2</accession>
<feature type="region of interest" description="Disordered" evidence="1">
    <location>
        <begin position="67"/>
        <end position="131"/>
    </location>
</feature>
<sequence>MIESSREFRPKLLLNQKSEHASPAPSLTLSTLSRLLIIHWLLVMLVFTEQTPPPGNAHFASSKLSLRGHGVTNGATSDGPTLHQFNRKQQLEREEQEKKPNNKVTEEPSEKSVQIHSFRTQRKNNNGTGHN</sequence>
<gene>
    <name evidence="2" type="ORF">EYF80_024039</name>
</gene>
<evidence type="ECO:0000313" key="2">
    <source>
        <dbReference type="EMBL" id="TNN65746.1"/>
    </source>
</evidence>
<reference evidence="2 3" key="1">
    <citation type="submission" date="2019-03" db="EMBL/GenBank/DDBJ databases">
        <title>First draft genome of Liparis tanakae, snailfish: a comprehensive survey of snailfish specific genes.</title>
        <authorList>
            <person name="Kim W."/>
            <person name="Song I."/>
            <person name="Jeong J.-H."/>
            <person name="Kim D."/>
            <person name="Kim S."/>
            <person name="Ryu S."/>
            <person name="Song J.Y."/>
            <person name="Lee S.K."/>
        </authorList>
    </citation>
    <scope>NUCLEOTIDE SEQUENCE [LARGE SCALE GENOMIC DNA]</scope>
    <source>
        <tissue evidence="2">Muscle</tissue>
    </source>
</reference>
<evidence type="ECO:0000313" key="3">
    <source>
        <dbReference type="Proteomes" id="UP000314294"/>
    </source>
</evidence>
<dbReference type="EMBL" id="SRLO01000230">
    <property type="protein sequence ID" value="TNN65746.1"/>
    <property type="molecule type" value="Genomic_DNA"/>
</dbReference>